<proteinExistence type="predicted"/>
<reference evidence="1 2" key="2">
    <citation type="submission" date="2018-11" db="EMBL/GenBank/DDBJ databases">
        <authorList>
            <consortium name="Pathogen Informatics"/>
        </authorList>
    </citation>
    <scope>NUCLEOTIDE SEQUENCE [LARGE SCALE GENOMIC DNA]</scope>
</reference>
<dbReference type="AlphaFoldDB" id="A0A0N4T505"/>
<protein>
    <submittedName>
        <fullName evidence="3">Secreted protein</fullName>
    </submittedName>
</protein>
<accession>A0A0N4T505</accession>
<reference evidence="3" key="1">
    <citation type="submission" date="2017-02" db="UniProtKB">
        <authorList>
            <consortium name="WormBaseParasite"/>
        </authorList>
    </citation>
    <scope>IDENTIFICATION</scope>
</reference>
<gene>
    <name evidence="1" type="ORF">BPAG_LOCUS3256</name>
</gene>
<keyword evidence="2" id="KW-1185">Reference proteome</keyword>
<sequence length="97" mass="10923">MFTYALAVITGEARDVLMFTYARTHFNIANVGDNNSLRCSFAVGGKYIFILFEDEWDDCCYHAIASLMCVCCIPVTKLANKTLIWFDCDCGRSNLSL</sequence>
<organism evidence="3">
    <name type="scientific">Brugia pahangi</name>
    <name type="common">Filarial nematode worm</name>
    <dbReference type="NCBI Taxonomy" id="6280"/>
    <lineage>
        <taxon>Eukaryota</taxon>
        <taxon>Metazoa</taxon>
        <taxon>Ecdysozoa</taxon>
        <taxon>Nematoda</taxon>
        <taxon>Chromadorea</taxon>
        <taxon>Rhabditida</taxon>
        <taxon>Spirurina</taxon>
        <taxon>Spiruromorpha</taxon>
        <taxon>Filarioidea</taxon>
        <taxon>Onchocercidae</taxon>
        <taxon>Brugia</taxon>
    </lineage>
</organism>
<evidence type="ECO:0000313" key="1">
    <source>
        <dbReference type="EMBL" id="VDN84442.1"/>
    </source>
</evidence>
<dbReference type="WBParaSite" id="BPAG_0000328601-mRNA-1">
    <property type="protein sequence ID" value="BPAG_0000328601-mRNA-1"/>
    <property type="gene ID" value="BPAG_0000328601"/>
</dbReference>
<name>A0A0N4T505_BRUPA</name>
<dbReference type="Proteomes" id="UP000278627">
    <property type="component" value="Unassembled WGS sequence"/>
</dbReference>
<dbReference type="EMBL" id="UZAD01000823">
    <property type="protein sequence ID" value="VDN84442.1"/>
    <property type="molecule type" value="Genomic_DNA"/>
</dbReference>
<evidence type="ECO:0000313" key="3">
    <source>
        <dbReference type="WBParaSite" id="BPAG_0000328601-mRNA-1"/>
    </source>
</evidence>
<evidence type="ECO:0000313" key="2">
    <source>
        <dbReference type="Proteomes" id="UP000278627"/>
    </source>
</evidence>